<dbReference type="GO" id="GO:0000976">
    <property type="term" value="F:transcription cis-regulatory region binding"/>
    <property type="evidence" value="ECO:0007669"/>
    <property type="project" value="TreeGrafter"/>
</dbReference>
<dbReference type="SUPFAM" id="SSF48498">
    <property type="entry name" value="Tetracyclin repressor-like, C-terminal domain"/>
    <property type="match status" value="1"/>
</dbReference>
<dbReference type="PROSITE" id="PS01081">
    <property type="entry name" value="HTH_TETR_1"/>
    <property type="match status" value="1"/>
</dbReference>
<keyword evidence="8" id="KW-1185">Reference proteome</keyword>
<evidence type="ECO:0000313" key="8">
    <source>
        <dbReference type="Proteomes" id="UP000199582"/>
    </source>
</evidence>
<dbReference type="PROSITE" id="PS50977">
    <property type="entry name" value="HTH_TETR_2"/>
    <property type="match status" value="1"/>
</dbReference>
<keyword evidence="1" id="KW-0678">Repressor</keyword>
<dbReference type="Proteomes" id="UP000199582">
    <property type="component" value="Unassembled WGS sequence"/>
</dbReference>
<dbReference type="SUPFAM" id="SSF46689">
    <property type="entry name" value="Homeodomain-like"/>
    <property type="match status" value="1"/>
</dbReference>
<name>A0A1H7G0E3_9RHOB</name>
<dbReference type="EMBL" id="FOAG01000001">
    <property type="protein sequence ID" value="SEK29910.1"/>
    <property type="molecule type" value="Genomic_DNA"/>
</dbReference>
<dbReference type="GO" id="GO:0003700">
    <property type="term" value="F:DNA-binding transcription factor activity"/>
    <property type="evidence" value="ECO:0007669"/>
    <property type="project" value="TreeGrafter"/>
</dbReference>
<dbReference type="InterPro" id="IPR009057">
    <property type="entry name" value="Homeodomain-like_sf"/>
</dbReference>
<feature type="domain" description="HTH tetR-type" evidence="6">
    <location>
        <begin position="28"/>
        <end position="88"/>
    </location>
</feature>
<dbReference type="InterPro" id="IPR050109">
    <property type="entry name" value="HTH-type_TetR-like_transc_reg"/>
</dbReference>
<keyword evidence="4" id="KW-0804">Transcription</keyword>
<evidence type="ECO:0000256" key="3">
    <source>
        <dbReference type="ARBA" id="ARBA00023125"/>
    </source>
</evidence>
<evidence type="ECO:0000256" key="2">
    <source>
        <dbReference type="ARBA" id="ARBA00023015"/>
    </source>
</evidence>
<dbReference type="InterPro" id="IPR036271">
    <property type="entry name" value="Tet_transcr_reg_TetR-rel_C_sf"/>
</dbReference>
<dbReference type="PANTHER" id="PTHR30055:SF234">
    <property type="entry name" value="HTH-TYPE TRANSCRIPTIONAL REGULATOR BETI"/>
    <property type="match status" value="1"/>
</dbReference>
<accession>A0A1H7G0E3</accession>
<reference evidence="7 8" key="1">
    <citation type="submission" date="2016-10" db="EMBL/GenBank/DDBJ databases">
        <authorList>
            <person name="de Groot N.N."/>
        </authorList>
    </citation>
    <scope>NUCLEOTIDE SEQUENCE [LARGE SCALE GENOMIC DNA]</scope>
    <source>
        <strain evidence="7 8">DSM 100674</strain>
    </source>
</reference>
<dbReference type="Pfam" id="PF13977">
    <property type="entry name" value="TetR_C_6"/>
    <property type="match status" value="1"/>
</dbReference>
<proteinExistence type="predicted"/>
<feature type="DNA-binding region" description="H-T-H motif" evidence="5">
    <location>
        <begin position="51"/>
        <end position="70"/>
    </location>
</feature>
<dbReference type="STRING" id="1287727.SAMN05443999_101165"/>
<evidence type="ECO:0000313" key="7">
    <source>
        <dbReference type="EMBL" id="SEK29910.1"/>
    </source>
</evidence>
<keyword evidence="2" id="KW-0805">Transcription regulation</keyword>
<evidence type="ECO:0000256" key="1">
    <source>
        <dbReference type="ARBA" id="ARBA00022491"/>
    </source>
</evidence>
<evidence type="ECO:0000256" key="5">
    <source>
        <dbReference type="PROSITE-ProRule" id="PRU00335"/>
    </source>
</evidence>
<dbReference type="Gene3D" id="1.10.357.10">
    <property type="entry name" value="Tetracycline Repressor, domain 2"/>
    <property type="match status" value="1"/>
</dbReference>
<sequence>MQAYNLWPPTMEKHVTGGRRKFRREGADLRRSALVRATLDLIAEEGVRGATVRAIAERAEVTQGLIRHYFSTKEDLVLAAYLEHMAGLTEQTFATVERGGNARTRLVALVVASVTPPVVDAASVGLWAGFLNHVRQDERMREVHARTYHEFRDRLETLIVAALEEAGRVIGTGQARRLAIACNAVIDGLWLEGGALPEAFEAGELPGIALKSVGAILGLNLERGEQI</sequence>
<protein>
    <submittedName>
        <fullName evidence="7">Transcriptional regulator, TetR family</fullName>
    </submittedName>
</protein>
<dbReference type="AlphaFoldDB" id="A0A1H7G0E3"/>
<gene>
    <name evidence="7" type="ORF">SAMN05443999_101165</name>
</gene>
<dbReference type="PANTHER" id="PTHR30055">
    <property type="entry name" value="HTH-TYPE TRANSCRIPTIONAL REGULATOR RUTR"/>
    <property type="match status" value="1"/>
</dbReference>
<keyword evidence="3 5" id="KW-0238">DNA-binding</keyword>
<dbReference type="InterPro" id="IPR039538">
    <property type="entry name" value="BetI_C"/>
</dbReference>
<evidence type="ECO:0000256" key="4">
    <source>
        <dbReference type="ARBA" id="ARBA00023163"/>
    </source>
</evidence>
<dbReference type="InterPro" id="IPR023772">
    <property type="entry name" value="DNA-bd_HTH_TetR-type_CS"/>
</dbReference>
<evidence type="ECO:0000259" key="6">
    <source>
        <dbReference type="PROSITE" id="PS50977"/>
    </source>
</evidence>
<dbReference type="PRINTS" id="PR00455">
    <property type="entry name" value="HTHTETR"/>
</dbReference>
<dbReference type="InterPro" id="IPR001647">
    <property type="entry name" value="HTH_TetR"/>
</dbReference>
<organism evidence="7 8">
    <name type="scientific">Roseovarius azorensis</name>
    <dbReference type="NCBI Taxonomy" id="1287727"/>
    <lineage>
        <taxon>Bacteria</taxon>
        <taxon>Pseudomonadati</taxon>
        <taxon>Pseudomonadota</taxon>
        <taxon>Alphaproteobacteria</taxon>
        <taxon>Rhodobacterales</taxon>
        <taxon>Roseobacteraceae</taxon>
        <taxon>Roseovarius</taxon>
    </lineage>
</organism>
<dbReference type="Pfam" id="PF00440">
    <property type="entry name" value="TetR_N"/>
    <property type="match status" value="1"/>
</dbReference>